<dbReference type="InterPro" id="IPR008565">
    <property type="entry name" value="TtsA-like_GH18_dom"/>
</dbReference>
<keyword evidence="4" id="KW-1185">Reference proteome</keyword>
<dbReference type="InterPro" id="IPR023346">
    <property type="entry name" value="Lysozyme-like_dom_sf"/>
</dbReference>
<dbReference type="eggNOG" id="COG3926">
    <property type="taxonomic scope" value="Bacteria"/>
</dbReference>
<evidence type="ECO:0000259" key="2">
    <source>
        <dbReference type="Pfam" id="PF09374"/>
    </source>
</evidence>
<dbReference type="STRING" id="1123269.NX02_04530"/>
<evidence type="ECO:0000313" key="3">
    <source>
        <dbReference type="EMBL" id="AHE52650.1"/>
    </source>
</evidence>
<accession>W0AAG2</accession>
<dbReference type="EMBL" id="CP006644">
    <property type="protein sequence ID" value="AHE52650.1"/>
    <property type="molecule type" value="Genomic_DNA"/>
</dbReference>
<name>W0AAG2_9SPHN</name>
<protein>
    <submittedName>
        <fullName evidence="3">Uncharacterized protein</fullName>
    </submittedName>
</protein>
<dbReference type="HOGENOM" id="CLU_103766_0_0_5"/>
<reference evidence="3 4" key="1">
    <citation type="submission" date="2013-07" db="EMBL/GenBank/DDBJ databases">
        <title>Completed genome of Sphingomonas sanxanigenens NX02.</title>
        <authorList>
            <person name="Ma T."/>
            <person name="Huang H."/>
            <person name="Wu M."/>
            <person name="Li X."/>
            <person name="Li G."/>
        </authorList>
    </citation>
    <scope>NUCLEOTIDE SEQUENCE [LARGE SCALE GENOMIC DNA]</scope>
    <source>
        <strain evidence="3 4">NX02</strain>
    </source>
</reference>
<dbReference type="PATRIC" id="fig|1123269.5.peg.881"/>
<sequence length="233" mass="24730">MTSIKDLQTRLGVDPDGKVGPATLAAIYKALGWEATTPSRTIADFIGGFIDAHEGGLSMDPADNGNWTGGKRNSGTLVGSKFGVTPGAVAVYRDVPASSLTKADIANLTRDEAVAIGVANYFKAPGFDKLPMNRVTLSVVDMGWGTGPGQAVKLLQRMVGVADDGKLGPATAAAYAAWLGKVGEEHGARQWGDVRNAFYRAINQPRFLKGWINRTSSFLPGTKWWSDWAGFGK</sequence>
<evidence type="ECO:0000313" key="4">
    <source>
        <dbReference type="Proteomes" id="UP000018851"/>
    </source>
</evidence>
<dbReference type="RefSeq" id="WP_025290951.1">
    <property type="nucleotide sequence ID" value="NZ_CP006644.1"/>
</dbReference>
<feature type="domain" description="Peptidoglycan binding" evidence="2">
    <location>
        <begin position="151"/>
        <end position="215"/>
    </location>
</feature>
<dbReference type="Gene3D" id="1.20.141.10">
    <property type="entry name" value="Chitosanase, subunit A, domain 1"/>
    <property type="match status" value="1"/>
</dbReference>
<dbReference type="OrthoDB" id="9815229at2"/>
<feature type="domain" description="TtsA-like Glycoside hydrolase family 108" evidence="1">
    <location>
        <begin position="49"/>
        <end position="147"/>
    </location>
</feature>
<organism evidence="3 4">
    <name type="scientific">Sphingomonas sanxanigenens DSM 19645 = NX02</name>
    <dbReference type="NCBI Taxonomy" id="1123269"/>
    <lineage>
        <taxon>Bacteria</taxon>
        <taxon>Pseudomonadati</taxon>
        <taxon>Pseudomonadota</taxon>
        <taxon>Alphaproteobacteria</taxon>
        <taxon>Sphingomonadales</taxon>
        <taxon>Sphingomonadaceae</taxon>
        <taxon>Sphingomonas</taxon>
    </lineage>
</organism>
<dbReference type="Pfam" id="PF05838">
    <property type="entry name" value="Glyco_hydro_108"/>
    <property type="match status" value="1"/>
</dbReference>
<dbReference type="InterPro" id="IPR018537">
    <property type="entry name" value="Peptidoglycan-bd_3"/>
</dbReference>
<dbReference type="Proteomes" id="UP000018851">
    <property type="component" value="Chromosome"/>
</dbReference>
<gene>
    <name evidence="3" type="ORF">NX02_04530</name>
</gene>
<dbReference type="AlphaFoldDB" id="W0AAG2"/>
<evidence type="ECO:0000259" key="1">
    <source>
        <dbReference type="Pfam" id="PF05838"/>
    </source>
</evidence>
<dbReference type="Pfam" id="PF09374">
    <property type="entry name" value="PG_binding_3"/>
    <property type="match status" value="1"/>
</dbReference>
<dbReference type="KEGG" id="ssan:NX02_04530"/>
<proteinExistence type="predicted"/>
<dbReference type="SUPFAM" id="SSF53955">
    <property type="entry name" value="Lysozyme-like"/>
    <property type="match status" value="1"/>
</dbReference>